<reference evidence="2 3" key="1">
    <citation type="submission" date="2020-04" db="EMBL/GenBank/DDBJ databases">
        <title>Novel Paenibacillus strain UniB2 isolated from commercial digestive syrup.</title>
        <authorList>
            <person name="Thorat V."/>
            <person name="Kirdat K."/>
            <person name="Tiwarekar B."/>
            <person name="Yadav A."/>
        </authorList>
    </citation>
    <scope>NUCLEOTIDE SEQUENCE [LARGE SCALE GENOMIC DNA]</scope>
    <source>
        <strain evidence="2 3">UniB2</strain>
    </source>
</reference>
<evidence type="ECO:0000313" key="2">
    <source>
        <dbReference type="EMBL" id="QJC52050.1"/>
    </source>
</evidence>
<feature type="region of interest" description="Disordered" evidence="1">
    <location>
        <begin position="14"/>
        <end position="41"/>
    </location>
</feature>
<dbReference type="RefSeq" id="WP_168907626.1">
    <property type="nucleotide sequence ID" value="NZ_CP051428.1"/>
</dbReference>
<protein>
    <submittedName>
        <fullName evidence="2">Uncharacterized protein</fullName>
    </submittedName>
</protein>
<accession>A0A6H2GXB1</accession>
<keyword evidence="3" id="KW-1185">Reference proteome</keyword>
<dbReference type="KEGG" id="palr:HGI30_11135"/>
<dbReference type="EMBL" id="CP051428">
    <property type="protein sequence ID" value="QJC52050.1"/>
    <property type="molecule type" value="Genomic_DNA"/>
</dbReference>
<name>A0A6H2GXB1_9BACL</name>
<sequence>MYDTIFRHEMEIERHHRNQSGKQSYAVNEMSPKANDSDYRGRMSRQIWKPLHAMIVFTGLRK</sequence>
<organism evidence="2 3">
    <name type="scientific">Paenibacillus albicereus</name>
    <dbReference type="NCBI Taxonomy" id="2726185"/>
    <lineage>
        <taxon>Bacteria</taxon>
        <taxon>Bacillati</taxon>
        <taxon>Bacillota</taxon>
        <taxon>Bacilli</taxon>
        <taxon>Bacillales</taxon>
        <taxon>Paenibacillaceae</taxon>
        <taxon>Paenibacillus</taxon>
    </lineage>
</organism>
<evidence type="ECO:0000256" key="1">
    <source>
        <dbReference type="SAM" id="MobiDB-lite"/>
    </source>
</evidence>
<dbReference type="Proteomes" id="UP000502136">
    <property type="component" value="Chromosome"/>
</dbReference>
<evidence type="ECO:0000313" key="3">
    <source>
        <dbReference type="Proteomes" id="UP000502136"/>
    </source>
</evidence>
<proteinExistence type="predicted"/>
<dbReference type="AlphaFoldDB" id="A0A6H2GXB1"/>
<gene>
    <name evidence="2" type="ORF">HGI30_11135</name>
</gene>